<dbReference type="STRING" id="289003.SAMN05216190_103177"/>
<dbReference type="OrthoDB" id="9780765at2"/>
<reference evidence="4" key="1">
    <citation type="submission" date="2016-10" db="EMBL/GenBank/DDBJ databases">
        <authorList>
            <person name="Varghese N."/>
            <person name="Submissions S."/>
        </authorList>
    </citation>
    <scope>NUCLEOTIDE SEQUENCE [LARGE SCALE GENOMIC DNA]</scope>
    <source>
        <strain evidence="4">DSM 17834</strain>
    </source>
</reference>
<accession>A0A1I5LQM2</accession>
<name>A0A1I5LQM2_9PSED</name>
<feature type="domain" description="AB hydrolase-1" evidence="2">
    <location>
        <begin position="21"/>
        <end position="136"/>
    </location>
</feature>
<proteinExistence type="predicted"/>
<dbReference type="Pfam" id="PF00561">
    <property type="entry name" value="Abhydrolase_1"/>
    <property type="match status" value="1"/>
</dbReference>
<evidence type="ECO:0000313" key="4">
    <source>
        <dbReference type="Proteomes" id="UP000198784"/>
    </source>
</evidence>
<dbReference type="SUPFAM" id="SSF53474">
    <property type="entry name" value="alpha/beta-Hydrolases"/>
    <property type="match status" value="1"/>
</dbReference>
<keyword evidence="4" id="KW-1185">Reference proteome</keyword>
<dbReference type="PRINTS" id="PR00111">
    <property type="entry name" value="ABHYDROLASE"/>
</dbReference>
<dbReference type="InterPro" id="IPR050266">
    <property type="entry name" value="AB_hydrolase_sf"/>
</dbReference>
<dbReference type="RefSeq" id="WP_090497836.1">
    <property type="nucleotide sequence ID" value="NZ_FOWX01000003.1"/>
</dbReference>
<dbReference type="InterPro" id="IPR029058">
    <property type="entry name" value="AB_hydrolase_fold"/>
</dbReference>
<sequence length="275" mass="31020">MSYFDHDGCQLHYEEYGKGAPVLLVHGLGSSTRDWEYQIPELAAHYRVVAIDIRGHGRSDKPRERYSIAVFAEDVAALIEHLGLEKVHLVGISMGGMIGFQLGVERPELLESLCIVNSGPEVKAKSPRDFLEIVKRWSLSRLLSLDAIAKGLGRLLFPKPEQAELRRKIEERWPLNDKRAYLASLDAIIGWGVRERLTRITCPTLVISADRDYTPIAQKEAYVKEMPNARLLVIEDSRHATPLDQPQRFNSSLLAFLEEVEQTAPTALNKDQHAC</sequence>
<evidence type="ECO:0000256" key="1">
    <source>
        <dbReference type="ARBA" id="ARBA00022801"/>
    </source>
</evidence>
<dbReference type="Gene3D" id="3.40.50.1820">
    <property type="entry name" value="alpha/beta hydrolase"/>
    <property type="match status" value="1"/>
</dbReference>
<evidence type="ECO:0000313" key="3">
    <source>
        <dbReference type="EMBL" id="SFO99463.1"/>
    </source>
</evidence>
<dbReference type="GO" id="GO:0016787">
    <property type="term" value="F:hydrolase activity"/>
    <property type="evidence" value="ECO:0007669"/>
    <property type="project" value="UniProtKB-KW"/>
</dbReference>
<dbReference type="AlphaFoldDB" id="A0A1I5LQM2"/>
<organism evidence="3 4">
    <name type="scientific">Pseudomonas borbori</name>
    <dbReference type="NCBI Taxonomy" id="289003"/>
    <lineage>
        <taxon>Bacteria</taxon>
        <taxon>Pseudomonadati</taxon>
        <taxon>Pseudomonadota</taxon>
        <taxon>Gammaproteobacteria</taxon>
        <taxon>Pseudomonadales</taxon>
        <taxon>Pseudomonadaceae</taxon>
        <taxon>Pseudomonas</taxon>
    </lineage>
</organism>
<evidence type="ECO:0000259" key="2">
    <source>
        <dbReference type="Pfam" id="PF00561"/>
    </source>
</evidence>
<keyword evidence="1" id="KW-0378">Hydrolase</keyword>
<dbReference type="GO" id="GO:0016020">
    <property type="term" value="C:membrane"/>
    <property type="evidence" value="ECO:0007669"/>
    <property type="project" value="TreeGrafter"/>
</dbReference>
<dbReference type="Proteomes" id="UP000198784">
    <property type="component" value="Unassembled WGS sequence"/>
</dbReference>
<dbReference type="PANTHER" id="PTHR43798:SF31">
    <property type="entry name" value="AB HYDROLASE SUPERFAMILY PROTEIN YCLE"/>
    <property type="match status" value="1"/>
</dbReference>
<dbReference type="EMBL" id="FOWX01000003">
    <property type="protein sequence ID" value="SFO99463.1"/>
    <property type="molecule type" value="Genomic_DNA"/>
</dbReference>
<dbReference type="PANTHER" id="PTHR43798">
    <property type="entry name" value="MONOACYLGLYCEROL LIPASE"/>
    <property type="match status" value="1"/>
</dbReference>
<dbReference type="InterPro" id="IPR000073">
    <property type="entry name" value="AB_hydrolase_1"/>
</dbReference>
<protein>
    <submittedName>
        <fullName evidence="3">3-oxoadipate enol-lactonase</fullName>
    </submittedName>
</protein>
<gene>
    <name evidence="3" type="ORF">SAMN05216190_103177</name>
</gene>